<organism evidence="12 13">
    <name type="scientific">Glossina austeni</name>
    <name type="common">Savannah tsetse fly</name>
    <dbReference type="NCBI Taxonomy" id="7395"/>
    <lineage>
        <taxon>Eukaryota</taxon>
        <taxon>Metazoa</taxon>
        <taxon>Ecdysozoa</taxon>
        <taxon>Arthropoda</taxon>
        <taxon>Hexapoda</taxon>
        <taxon>Insecta</taxon>
        <taxon>Pterygota</taxon>
        <taxon>Neoptera</taxon>
        <taxon>Endopterygota</taxon>
        <taxon>Diptera</taxon>
        <taxon>Brachycera</taxon>
        <taxon>Muscomorpha</taxon>
        <taxon>Hippoboscoidea</taxon>
        <taxon>Glossinidae</taxon>
        <taxon>Glossina</taxon>
    </lineage>
</organism>
<keyword evidence="3" id="KW-0677">Repeat</keyword>
<dbReference type="VEuPathDB" id="VectorBase:GAUT017687"/>
<dbReference type="Gene3D" id="3.30.40.10">
    <property type="entry name" value="Zinc/RING finger domain, C3HC4 (zinc finger)"/>
    <property type="match status" value="1"/>
</dbReference>
<dbReference type="PROSITE" id="PS50016">
    <property type="entry name" value="ZF_PHD_2"/>
    <property type="match status" value="2"/>
</dbReference>
<evidence type="ECO:0000256" key="6">
    <source>
        <dbReference type="ARBA" id="ARBA00023015"/>
    </source>
</evidence>
<dbReference type="STRING" id="7395.A0A1A9UW31"/>
<dbReference type="PANTHER" id="PTHR45888">
    <property type="entry name" value="HL01030P-RELATED"/>
    <property type="match status" value="1"/>
</dbReference>
<name>A0A1A9UW31_GLOAU</name>
<evidence type="ECO:0000259" key="11">
    <source>
        <dbReference type="PROSITE" id="PS50016"/>
    </source>
</evidence>
<comment type="subcellular location">
    <subcellularLocation>
        <location evidence="1">Nucleus</location>
    </subcellularLocation>
</comment>
<evidence type="ECO:0000256" key="4">
    <source>
        <dbReference type="ARBA" id="ARBA00022771"/>
    </source>
</evidence>
<feature type="domain" description="PHD-type" evidence="11">
    <location>
        <begin position="510"/>
        <end position="558"/>
    </location>
</feature>
<evidence type="ECO:0000256" key="8">
    <source>
        <dbReference type="ARBA" id="ARBA00023242"/>
    </source>
</evidence>
<feature type="region of interest" description="Disordered" evidence="10">
    <location>
        <begin position="644"/>
        <end position="686"/>
    </location>
</feature>
<dbReference type="CDD" id="cd21085">
    <property type="entry name" value="WH_NTD_PHF10"/>
    <property type="match status" value="1"/>
</dbReference>
<dbReference type="EnsemblMetazoa" id="GAUT017687-RA">
    <property type="protein sequence ID" value="GAUT017687-PA"/>
    <property type="gene ID" value="GAUT017687"/>
</dbReference>
<evidence type="ECO:0000256" key="3">
    <source>
        <dbReference type="ARBA" id="ARBA00022737"/>
    </source>
</evidence>
<feature type="compositionally biased region" description="Polar residues" evidence="10">
    <location>
        <begin position="51"/>
        <end position="71"/>
    </location>
</feature>
<dbReference type="InterPro" id="IPR013083">
    <property type="entry name" value="Znf_RING/FYVE/PHD"/>
</dbReference>
<dbReference type="InterPro" id="IPR001965">
    <property type="entry name" value="Znf_PHD"/>
</dbReference>
<feature type="region of interest" description="Disordered" evidence="10">
    <location>
        <begin position="51"/>
        <end position="72"/>
    </location>
</feature>
<feature type="domain" description="PHD-type" evidence="11">
    <location>
        <begin position="454"/>
        <end position="513"/>
    </location>
</feature>
<keyword evidence="8" id="KW-0539">Nucleus</keyword>
<dbReference type="AlphaFoldDB" id="A0A1A9UW31"/>
<dbReference type="GO" id="GO:0008270">
    <property type="term" value="F:zinc ion binding"/>
    <property type="evidence" value="ECO:0007669"/>
    <property type="project" value="UniProtKB-KW"/>
</dbReference>
<feature type="compositionally biased region" description="Low complexity" evidence="10">
    <location>
        <begin position="651"/>
        <end position="667"/>
    </location>
</feature>
<sequence length="747" mass="83187">MSADLSQIQVSPAQVGSQLEISQIRQPEFLNNEESQSSVVSCNSILDPNVSMSTIPTTPQNSTTAGGSASTVKKPKKKKMEVCVAEDTEFTVASIAEYDWPPPKGCCPSKNRDTFMIQEQVALYLGIKSFKRKYPDLPRRQIDMEERNWLQEKGLVSEKMCDLGITAVWASDILDIMYTDFYEKYEEYKDFVRQKHLREIEAKQKALGLNVTGRGLQARDRAMLSASKWNAYFNKTRKEERLNCLDLQTFTINKPMPATSPTATLVNRPVAEAVAMAVKSTQLTEPPTLLKVRISDPPPLRDIYYPLSLVPGQFCEKYYDYTAQELRRFPLNTLLDPMQGLYSSKTINNSCSTDTDSAAETAVTDKNFNTCPSKERVKKRRSRRARTKLSSKREDFKLPHLPGHKTLASSTESGSGSTSEDSNSSETDSDSCSSASSSTTSIVAESTDDEFPTISICSVCQRPQNRNLKDMPELFIQCYTCRRKVHSSCVEMPHRMAVRVRNYNWQCVDCKCCVKCKRRQDQNKMLFCEQCDRGYHIYCLGVKAVPDYRWSCERCSICMRCGATKPEGMPVTQQSVLMSPNGEKLKQVKHKKVKWINEYRIDHITKLREHCSMLCVPCGRMKSNKRVQIATQLNTVNTINQQGTITSPLHNNVSNNSSSFSPNNNSNARTTNTIGSLTSPNSTEISANNAESNATVIVSSGVNHNSQNSIVTASHAPSPIASLSTTTASTMATETLGGAIGAPPVVA</sequence>
<feature type="compositionally biased region" description="Low complexity" evidence="10">
    <location>
        <begin position="408"/>
        <end position="437"/>
    </location>
</feature>
<dbReference type="SUPFAM" id="SSF57903">
    <property type="entry name" value="FYVE/PHD zinc finger"/>
    <property type="match status" value="2"/>
</dbReference>
<evidence type="ECO:0000313" key="13">
    <source>
        <dbReference type="Proteomes" id="UP000078200"/>
    </source>
</evidence>
<dbReference type="InterPro" id="IPR019787">
    <property type="entry name" value="Znf_PHD-finger"/>
</dbReference>
<evidence type="ECO:0000256" key="1">
    <source>
        <dbReference type="ARBA" id="ARBA00004123"/>
    </source>
</evidence>
<reference evidence="12" key="1">
    <citation type="submission" date="2020-05" db="UniProtKB">
        <authorList>
            <consortium name="EnsemblMetazoa"/>
        </authorList>
    </citation>
    <scope>IDENTIFICATION</scope>
    <source>
        <strain evidence="12">TTRI</strain>
    </source>
</reference>
<evidence type="ECO:0000256" key="10">
    <source>
        <dbReference type="SAM" id="MobiDB-lite"/>
    </source>
</evidence>
<keyword evidence="4 9" id="KW-0863">Zinc-finger</keyword>
<keyword evidence="13" id="KW-1185">Reference proteome</keyword>
<feature type="compositionally biased region" description="Basic residues" evidence="10">
    <location>
        <begin position="376"/>
        <end position="390"/>
    </location>
</feature>
<dbReference type="Proteomes" id="UP000078200">
    <property type="component" value="Unassembled WGS sequence"/>
</dbReference>
<evidence type="ECO:0000256" key="7">
    <source>
        <dbReference type="ARBA" id="ARBA00023163"/>
    </source>
</evidence>
<protein>
    <recommendedName>
        <fullName evidence="11">PHD-type domain-containing protein</fullName>
    </recommendedName>
</protein>
<keyword evidence="6" id="KW-0805">Transcription regulation</keyword>
<proteinExistence type="predicted"/>
<evidence type="ECO:0000256" key="9">
    <source>
        <dbReference type="PROSITE-ProRule" id="PRU00146"/>
    </source>
</evidence>
<dbReference type="InterPro" id="IPR011011">
    <property type="entry name" value="Znf_FYVE_PHD"/>
</dbReference>
<feature type="compositionally biased region" description="Polar residues" evidence="10">
    <location>
        <begin position="668"/>
        <end position="686"/>
    </location>
</feature>
<dbReference type="PANTHER" id="PTHR45888:SF4">
    <property type="entry name" value="PHD FINGER PROTEIN 10"/>
    <property type="match status" value="1"/>
</dbReference>
<evidence type="ECO:0000256" key="2">
    <source>
        <dbReference type="ARBA" id="ARBA00022723"/>
    </source>
</evidence>
<dbReference type="Pfam" id="PF00628">
    <property type="entry name" value="PHD"/>
    <property type="match status" value="2"/>
</dbReference>
<dbReference type="SMART" id="SM00249">
    <property type="entry name" value="PHD"/>
    <property type="match status" value="2"/>
</dbReference>
<evidence type="ECO:0000313" key="12">
    <source>
        <dbReference type="EnsemblMetazoa" id="GAUT017687-PA"/>
    </source>
</evidence>
<keyword evidence="5" id="KW-0862">Zinc</keyword>
<keyword evidence="2" id="KW-0479">Metal-binding</keyword>
<feature type="region of interest" description="Disordered" evidence="10">
    <location>
        <begin position="372"/>
        <end position="437"/>
    </location>
</feature>
<evidence type="ECO:0000256" key="5">
    <source>
        <dbReference type="ARBA" id="ARBA00022833"/>
    </source>
</evidence>
<accession>A0A1A9UW31</accession>
<keyword evidence="7" id="KW-0804">Transcription</keyword>
<dbReference type="GO" id="GO:0005634">
    <property type="term" value="C:nucleus"/>
    <property type="evidence" value="ECO:0007669"/>
    <property type="project" value="UniProtKB-SubCell"/>
</dbReference>